<reference evidence="1 2" key="1">
    <citation type="submission" date="2021-05" db="EMBL/GenBank/DDBJ databases">
        <title>Molecular characterization for Shewanella algae harboring chromosomal blaOXA-55-like strains isolated from clinical and environment sample.</title>
        <authorList>
            <person name="Ohama Y."/>
            <person name="Aoki K."/>
            <person name="Harada S."/>
            <person name="Moriya K."/>
            <person name="Ishii Y."/>
            <person name="Tateda K."/>
        </authorList>
    </citation>
    <scope>NUCLEOTIDE SEQUENCE [LARGE SCALE GENOMIC DNA]</scope>
    <source>
        <strain evidence="1 2">LMG 23746</strain>
    </source>
</reference>
<protein>
    <submittedName>
        <fullName evidence="1">Uncharacterized protein</fullName>
    </submittedName>
</protein>
<dbReference type="InterPro" id="IPR029063">
    <property type="entry name" value="SAM-dependent_MTases_sf"/>
</dbReference>
<accession>A0ABQ4P880</accession>
<dbReference type="RefSeq" id="WP_119977453.1">
    <property type="nucleotide sequence ID" value="NZ_BPFB01000007.1"/>
</dbReference>
<organism evidence="1 2">
    <name type="scientific">Shewanella algidipiscicola</name>
    <dbReference type="NCBI Taxonomy" id="614070"/>
    <lineage>
        <taxon>Bacteria</taxon>
        <taxon>Pseudomonadati</taxon>
        <taxon>Pseudomonadota</taxon>
        <taxon>Gammaproteobacteria</taxon>
        <taxon>Alteromonadales</taxon>
        <taxon>Shewanellaceae</taxon>
        <taxon>Shewanella</taxon>
    </lineage>
</organism>
<evidence type="ECO:0000313" key="1">
    <source>
        <dbReference type="EMBL" id="GIU43750.1"/>
    </source>
</evidence>
<proteinExistence type="predicted"/>
<dbReference type="Gene3D" id="3.40.50.150">
    <property type="entry name" value="Vaccinia Virus protein VP39"/>
    <property type="match status" value="1"/>
</dbReference>
<dbReference type="Proteomes" id="UP000761574">
    <property type="component" value="Unassembled WGS sequence"/>
</dbReference>
<dbReference type="EMBL" id="BPFB01000007">
    <property type="protein sequence ID" value="GIU43750.1"/>
    <property type="molecule type" value="Genomic_DNA"/>
</dbReference>
<gene>
    <name evidence="1" type="ORF">TUM4630_07770</name>
</gene>
<dbReference type="Pfam" id="PF13489">
    <property type="entry name" value="Methyltransf_23"/>
    <property type="match status" value="1"/>
</dbReference>
<dbReference type="SUPFAM" id="SSF53335">
    <property type="entry name" value="S-adenosyl-L-methionine-dependent methyltransferases"/>
    <property type="match status" value="1"/>
</dbReference>
<dbReference type="CDD" id="cd02440">
    <property type="entry name" value="AdoMet_MTases"/>
    <property type="match status" value="1"/>
</dbReference>
<keyword evidence="2" id="KW-1185">Reference proteome</keyword>
<comment type="caution">
    <text evidence="1">The sequence shown here is derived from an EMBL/GenBank/DDBJ whole genome shotgun (WGS) entry which is preliminary data.</text>
</comment>
<name>A0ABQ4P880_9GAMM</name>
<evidence type="ECO:0000313" key="2">
    <source>
        <dbReference type="Proteomes" id="UP000761574"/>
    </source>
</evidence>
<sequence>MAIEKYSKPSTFYLSSKKDFFSSNEPLLKKAIEQNQLYANQPKRACCKICQSRLVGDVDFSSHGVGYIFCEKCNHLNGSYDDTQSFVEKMYMSEDGKEYASNYLDENFEKRAIEVYVPKVDFLITTLPPKKYKILDVGCGSGYFVLASLLRNLSAEGLDVSRTMVEFGNSQIRHHCDSAPLKSVDEVAFFDEIKNTDADVISAIGVIEHLREPQKFFEAFRESASNYLYYSVPMFSLSVALENVFSNVFPRQLSGGHTHLFTEESIIEMNKIMDVSSIGEWRFGTDIMDLYRNLTVNLQSNGVSQKMVDYVYKGFGSKIDAIQHILDSNHSCSEIHVVAVKNSGV</sequence>